<reference evidence="9" key="1">
    <citation type="journal article" date="2019" name="Int. J. Syst. Evol. Microbiol.">
        <title>The Global Catalogue of Microorganisms (GCM) 10K type strain sequencing project: providing services to taxonomists for standard genome sequencing and annotation.</title>
        <authorList>
            <consortium name="The Broad Institute Genomics Platform"/>
            <consortium name="The Broad Institute Genome Sequencing Center for Infectious Disease"/>
            <person name="Wu L."/>
            <person name="Ma J."/>
        </authorList>
    </citation>
    <scope>NUCLEOTIDE SEQUENCE [LARGE SCALE GENOMIC DNA]</scope>
    <source>
        <strain evidence="9">JCM 32226</strain>
    </source>
</reference>
<dbReference type="InterPro" id="IPR039420">
    <property type="entry name" value="WalR-like"/>
</dbReference>
<keyword evidence="9" id="KW-1185">Reference proteome</keyword>
<dbReference type="SUPFAM" id="SSF81606">
    <property type="entry name" value="PP2C-like"/>
    <property type="match status" value="1"/>
</dbReference>
<evidence type="ECO:0000256" key="1">
    <source>
        <dbReference type="ARBA" id="ARBA00022553"/>
    </source>
</evidence>
<dbReference type="SMART" id="SM00448">
    <property type="entry name" value="REC"/>
    <property type="match status" value="1"/>
</dbReference>
<evidence type="ECO:0000256" key="5">
    <source>
        <dbReference type="ARBA" id="ARBA00023163"/>
    </source>
</evidence>
<keyword evidence="1 6" id="KW-0597">Phosphoprotein</keyword>
<proteinExistence type="predicted"/>
<dbReference type="PROSITE" id="PS50110">
    <property type="entry name" value="RESPONSE_REGULATORY"/>
    <property type="match status" value="1"/>
</dbReference>
<dbReference type="InterPro" id="IPR011006">
    <property type="entry name" value="CheY-like_superfamily"/>
</dbReference>
<dbReference type="PANTHER" id="PTHR48111:SF1">
    <property type="entry name" value="TWO-COMPONENT RESPONSE REGULATOR ORR33"/>
    <property type="match status" value="1"/>
</dbReference>
<dbReference type="InterPro" id="IPR036457">
    <property type="entry name" value="PPM-type-like_dom_sf"/>
</dbReference>
<keyword evidence="3" id="KW-0805">Transcription regulation</keyword>
<dbReference type="Gene3D" id="3.30.565.10">
    <property type="entry name" value="Histidine kinase-like ATPase, C-terminal domain"/>
    <property type="match status" value="1"/>
</dbReference>
<evidence type="ECO:0000313" key="9">
    <source>
        <dbReference type="Proteomes" id="UP001501321"/>
    </source>
</evidence>
<dbReference type="Pfam" id="PF00072">
    <property type="entry name" value="Response_reg"/>
    <property type="match status" value="1"/>
</dbReference>
<dbReference type="Gene3D" id="3.60.40.10">
    <property type="entry name" value="PPM-type phosphatase domain"/>
    <property type="match status" value="1"/>
</dbReference>
<dbReference type="InterPro" id="IPR001932">
    <property type="entry name" value="PPM-type_phosphatase-like_dom"/>
</dbReference>
<keyword evidence="4" id="KW-0238">DNA-binding</keyword>
<keyword evidence="2" id="KW-0902">Two-component regulatory system</keyword>
<name>A0ABP8PWW6_9GAMM</name>
<dbReference type="InterPro" id="IPR001789">
    <property type="entry name" value="Sig_transdc_resp-reg_receiver"/>
</dbReference>
<evidence type="ECO:0000256" key="6">
    <source>
        <dbReference type="PROSITE-ProRule" id="PRU00169"/>
    </source>
</evidence>
<dbReference type="Gene3D" id="3.40.50.2300">
    <property type="match status" value="1"/>
</dbReference>
<comment type="caution">
    <text evidence="8">The sequence shown here is derived from an EMBL/GenBank/DDBJ whole genome shotgun (WGS) entry which is preliminary data.</text>
</comment>
<dbReference type="RefSeq" id="WP_345009113.1">
    <property type="nucleotide sequence ID" value="NZ_BAABFC010000001.1"/>
</dbReference>
<accession>A0ABP8PWW6</accession>
<gene>
    <name evidence="8" type="ORF">GCM10023095_01720</name>
</gene>
<evidence type="ECO:0000256" key="3">
    <source>
        <dbReference type="ARBA" id="ARBA00023015"/>
    </source>
</evidence>
<dbReference type="PANTHER" id="PTHR48111">
    <property type="entry name" value="REGULATOR OF RPOS"/>
    <property type="match status" value="1"/>
</dbReference>
<protein>
    <submittedName>
        <fullName evidence="8">SpoIIE family protein phosphatase</fullName>
    </submittedName>
</protein>
<dbReference type="SMART" id="SM00331">
    <property type="entry name" value="PP2C_SIG"/>
    <property type="match status" value="1"/>
</dbReference>
<keyword evidence="5" id="KW-0804">Transcription</keyword>
<dbReference type="EMBL" id="BAABFC010000001">
    <property type="protein sequence ID" value="GAA4492728.1"/>
    <property type="molecule type" value="Genomic_DNA"/>
</dbReference>
<feature type="modified residue" description="4-aspartylphosphate" evidence="6">
    <location>
        <position position="192"/>
    </location>
</feature>
<evidence type="ECO:0000256" key="2">
    <source>
        <dbReference type="ARBA" id="ARBA00023012"/>
    </source>
</evidence>
<feature type="domain" description="Response regulatory" evidence="7">
    <location>
        <begin position="144"/>
        <end position="259"/>
    </location>
</feature>
<dbReference type="Proteomes" id="UP001501321">
    <property type="component" value="Unassembled WGS sequence"/>
</dbReference>
<dbReference type="CDD" id="cd00156">
    <property type="entry name" value="REC"/>
    <property type="match status" value="1"/>
</dbReference>
<sequence>MKTQDKETLVWQAHLPADFSGIRLGRQSLDRVLRCQGWGERQIGHWRRLFTELASRSVHHAHPSCLRVRLYHLEQVWQLEIEDDAPPFDPCQPQPIDLALDEDTLLAEPGWELPDPMLAEVVYRRLPLANLCTLELRQNELHGRILLIHHQLIMRTLLADYLSERFTVSTFGSAREALSVLERQGADLVISDVGQEPFDGLALRFALAEQQRQDLPPFLFLTGSQDPETRLLAAGLGAEDYLLTPVCKAELLAVVSRVLFRQQNRKERCADHLDPLVTASLRPHLPASIAPFGLSMGIRGAKLGGSDFIIQQGRRLILGDVMGRAEQARSFAHAYAGYLRGLLCALPHGWGPAQVLHRLAEIMLEDPLLSQTQVHVLALTLEESGEVTLASAGFPMPWLIGEEAIVPLPDKGQMTGLGGDFHAQESVVPLRQGERLLIHSDGLRCQSNDELPSRWQQDLVAHLRSSAMVPIKETQESILQLFDAHHADLIQDDLTLVLLERLC</sequence>
<dbReference type="InterPro" id="IPR036890">
    <property type="entry name" value="HATPase_C_sf"/>
</dbReference>
<evidence type="ECO:0000313" key="8">
    <source>
        <dbReference type="EMBL" id="GAA4492728.1"/>
    </source>
</evidence>
<evidence type="ECO:0000256" key="4">
    <source>
        <dbReference type="ARBA" id="ARBA00023125"/>
    </source>
</evidence>
<organism evidence="8 9">
    <name type="scientific">Pseudaeromonas paramecii</name>
    <dbReference type="NCBI Taxonomy" id="2138166"/>
    <lineage>
        <taxon>Bacteria</taxon>
        <taxon>Pseudomonadati</taxon>
        <taxon>Pseudomonadota</taxon>
        <taxon>Gammaproteobacteria</taxon>
        <taxon>Aeromonadales</taxon>
        <taxon>Aeromonadaceae</taxon>
        <taxon>Pseudaeromonas</taxon>
    </lineage>
</organism>
<dbReference type="Pfam" id="PF07228">
    <property type="entry name" value="SpoIIE"/>
    <property type="match status" value="1"/>
</dbReference>
<dbReference type="SUPFAM" id="SSF52172">
    <property type="entry name" value="CheY-like"/>
    <property type="match status" value="1"/>
</dbReference>
<evidence type="ECO:0000259" key="7">
    <source>
        <dbReference type="PROSITE" id="PS50110"/>
    </source>
</evidence>